<dbReference type="InterPro" id="IPR020806">
    <property type="entry name" value="PKS_PP-bd"/>
</dbReference>
<dbReference type="Pfam" id="PF00550">
    <property type="entry name" value="PP-binding"/>
    <property type="match status" value="1"/>
</dbReference>
<keyword evidence="6" id="KW-0443">Lipid metabolism</keyword>
<evidence type="ECO:0000313" key="8">
    <source>
        <dbReference type="EMBL" id="CEG38725.1"/>
    </source>
</evidence>
<dbReference type="InterPro" id="IPR025110">
    <property type="entry name" value="AMP-bd_C"/>
</dbReference>
<comment type="similarity">
    <text evidence="1">Belongs to the ATP-dependent AMP-binding enzyme family.</text>
</comment>
<dbReference type="GO" id="GO:0016874">
    <property type="term" value="F:ligase activity"/>
    <property type="evidence" value="ECO:0007669"/>
    <property type="project" value="UniProtKB-KW"/>
</dbReference>
<dbReference type="InterPro" id="IPR036736">
    <property type="entry name" value="ACP-like_sf"/>
</dbReference>
<dbReference type="STRING" id="4781.A0A0P1AD81"/>
<dbReference type="GO" id="GO:0031177">
    <property type="term" value="F:phosphopantetheine binding"/>
    <property type="evidence" value="ECO:0007669"/>
    <property type="project" value="InterPro"/>
</dbReference>
<sequence length="751" mass="82886">MSLKLLERVEKWATETPNKTMLSFVDDKGVVTASLTCMELNKRMQNLASLLVALKYQHSEGMGLNKGDRVLLVYPPGLDFIVAFLACLKAGVIAVPVYPPDPRKLKKDISMFVAVTQNCQAKTVLTCSMYYNVKKISSLKEKFSISNSAEWPEHLNWVVTDNLMEAKGIDPAKHWITQSPSDDDTAFLQYTSGSTSVPKGVILSHGNLDHNLRTISSALHAGRDTVVVSWLPQYHDMGLIGAYLGLIFNGGVGVYLSPFSFIRDPCLWLRLVSKYRATHLQAPNFAYSLLAKKSDRLTVGLATGQHVDLSSVRHMINGAEPIQGEAIDKFYQAFLPFGLPEGVVKPTYGLAEHTVYVCGGGTQRLWIDKQALSINRVFQVVEKRIGVDSVKEMISCGVPSRKEYGIDVRIVDTDTNAEKLEGETGEIWISSASKAQGYYGEEMRELSAEAFQAKIAGNTDGKTFLRTGDLGVLYNQELFICGRIKDLVIIRGRNHYPQDLEATAESFEEVRPGCCAAFSYIAGRNEEEELLTLVAELRDPSMTSKASLCGKIRSAIAREHGVKVTIVVLLAPRSIPKTTSGKISRSKCKKAFLDKKLEELYRNEDMIAEIPVDIENDEAVIEETMNRNMNDSFVEPTDERAKRTVITGVPPDQVLTFLVDELARMLGVETRNIQSDTPLQELGLDSMALTQLQGVIAQKYHVHVEEELLYGETTTLASLHAGLCGEASGYKIAGSATSGRKQKLFCGCIAC</sequence>
<dbReference type="Gene3D" id="1.10.1200.10">
    <property type="entry name" value="ACP-like"/>
    <property type="match status" value="1"/>
</dbReference>
<dbReference type="RefSeq" id="XP_024575094.1">
    <property type="nucleotide sequence ID" value="XM_024724193.1"/>
</dbReference>
<dbReference type="InterPro" id="IPR000873">
    <property type="entry name" value="AMP-dep_synth/lig_dom"/>
</dbReference>
<evidence type="ECO:0000256" key="1">
    <source>
        <dbReference type="ARBA" id="ARBA00006432"/>
    </source>
</evidence>
<dbReference type="InterPro" id="IPR042099">
    <property type="entry name" value="ANL_N_sf"/>
</dbReference>
<dbReference type="EMBL" id="CCYD01000322">
    <property type="protein sequence ID" value="CEG38725.1"/>
    <property type="molecule type" value="Genomic_DNA"/>
</dbReference>
<dbReference type="InterPro" id="IPR020845">
    <property type="entry name" value="AMP-binding_CS"/>
</dbReference>
<keyword evidence="3" id="KW-0597">Phosphoprotein</keyword>
<keyword evidence="4" id="KW-0436">Ligase</keyword>
<dbReference type="OMA" id="DEPGHTD"/>
<dbReference type="Proteomes" id="UP000054928">
    <property type="component" value="Unassembled WGS sequence"/>
</dbReference>
<evidence type="ECO:0000256" key="5">
    <source>
        <dbReference type="ARBA" id="ARBA00022832"/>
    </source>
</evidence>
<name>A0A0P1AD81_PLAHL</name>
<dbReference type="Gene3D" id="3.40.50.12780">
    <property type="entry name" value="N-terminal domain of ligase-like"/>
    <property type="match status" value="1"/>
</dbReference>
<dbReference type="SUPFAM" id="SSF47336">
    <property type="entry name" value="ACP-like"/>
    <property type="match status" value="1"/>
</dbReference>
<dbReference type="PROSITE" id="PS00455">
    <property type="entry name" value="AMP_BINDING"/>
    <property type="match status" value="1"/>
</dbReference>
<feature type="domain" description="Carrier" evidence="7">
    <location>
        <begin position="649"/>
        <end position="727"/>
    </location>
</feature>
<proteinExistence type="inferred from homology"/>
<reference evidence="9" key="1">
    <citation type="submission" date="2014-09" db="EMBL/GenBank/DDBJ databases">
        <authorList>
            <person name="Sharma Rahul"/>
            <person name="Thines Marco"/>
        </authorList>
    </citation>
    <scope>NUCLEOTIDE SEQUENCE [LARGE SCALE GENOMIC DNA]</scope>
</reference>
<dbReference type="GO" id="GO:0006631">
    <property type="term" value="P:fatty acid metabolic process"/>
    <property type="evidence" value="ECO:0007669"/>
    <property type="project" value="UniProtKB-KW"/>
</dbReference>
<dbReference type="InterPro" id="IPR045851">
    <property type="entry name" value="AMP-bd_C_sf"/>
</dbReference>
<evidence type="ECO:0000256" key="6">
    <source>
        <dbReference type="ARBA" id="ARBA00023098"/>
    </source>
</evidence>
<dbReference type="InterPro" id="IPR009081">
    <property type="entry name" value="PP-bd_ACP"/>
</dbReference>
<dbReference type="Gene3D" id="3.30.300.30">
    <property type="match status" value="1"/>
</dbReference>
<dbReference type="AlphaFoldDB" id="A0A0P1AD81"/>
<dbReference type="GO" id="GO:0008610">
    <property type="term" value="P:lipid biosynthetic process"/>
    <property type="evidence" value="ECO:0007669"/>
    <property type="project" value="InterPro"/>
</dbReference>
<dbReference type="CDD" id="cd05931">
    <property type="entry name" value="FAAL"/>
    <property type="match status" value="1"/>
</dbReference>
<dbReference type="PROSITE" id="PS50075">
    <property type="entry name" value="CARRIER"/>
    <property type="match status" value="1"/>
</dbReference>
<dbReference type="SMART" id="SM00823">
    <property type="entry name" value="PKS_PP"/>
    <property type="match status" value="1"/>
</dbReference>
<keyword evidence="2" id="KW-0596">Phosphopantetheine</keyword>
<organism evidence="8 9">
    <name type="scientific">Plasmopara halstedii</name>
    <name type="common">Downy mildew of sunflower</name>
    <dbReference type="NCBI Taxonomy" id="4781"/>
    <lineage>
        <taxon>Eukaryota</taxon>
        <taxon>Sar</taxon>
        <taxon>Stramenopiles</taxon>
        <taxon>Oomycota</taxon>
        <taxon>Peronosporomycetes</taxon>
        <taxon>Peronosporales</taxon>
        <taxon>Peronosporaceae</taxon>
        <taxon>Plasmopara</taxon>
    </lineage>
</organism>
<dbReference type="FunFam" id="3.40.50.12780:FF:000013">
    <property type="entry name" value="Long-chain-fatty-acid--AMP ligase FadD32"/>
    <property type="match status" value="1"/>
</dbReference>
<accession>A0A0P1AD81</accession>
<dbReference type="GeneID" id="36403837"/>
<keyword evidence="9" id="KW-1185">Reference proteome</keyword>
<dbReference type="PANTHER" id="PTHR22754">
    <property type="entry name" value="DISCO-INTERACTING PROTEIN 2 DIP2 -RELATED"/>
    <property type="match status" value="1"/>
</dbReference>
<protein>
    <recommendedName>
        <fullName evidence="7">Carrier domain-containing protein</fullName>
    </recommendedName>
</protein>
<evidence type="ECO:0000256" key="2">
    <source>
        <dbReference type="ARBA" id="ARBA00022450"/>
    </source>
</evidence>
<evidence type="ECO:0000313" key="9">
    <source>
        <dbReference type="Proteomes" id="UP000054928"/>
    </source>
</evidence>
<evidence type="ECO:0000256" key="4">
    <source>
        <dbReference type="ARBA" id="ARBA00022598"/>
    </source>
</evidence>
<dbReference type="OrthoDB" id="199633at2759"/>
<dbReference type="Pfam" id="PF00501">
    <property type="entry name" value="AMP-binding"/>
    <property type="match status" value="1"/>
</dbReference>
<dbReference type="Pfam" id="PF23024">
    <property type="entry name" value="AMP-dom_DIP2-like"/>
    <property type="match status" value="1"/>
</dbReference>
<dbReference type="SUPFAM" id="SSF56801">
    <property type="entry name" value="Acetyl-CoA synthetase-like"/>
    <property type="match status" value="1"/>
</dbReference>
<dbReference type="PANTHER" id="PTHR22754:SF32">
    <property type="entry name" value="DISCO-INTERACTING PROTEIN 2"/>
    <property type="match status" value="1"/>
</dbReference>
<evidence type="ECO:0000259" key="7">
    <source>
        <dbReference type="PROSITE" id="PS50075"/>
    </source>
</evidence>
<evidence type="ECO:0000256" key="3">
    <source>
        <dbReference type="ARBA" id="ARBA00022553"/>
    </source>
</evidence>
<dbReference type="InterPro" id="IPR040097">
    <property type="entry name" value="FAAL/FAAC"/>
</dbReference>
<keyword evidence="5" id="KW-0276">Fatty acid metabolism</keyword>